<dbReference type="Proteomes" id="UP000503840">
    <property type="component" value="Unassembled WGS sequence"/>
</dbReference>
<keyword evidence="4" id="KW-1185">Reference proteome</keyword>
<name>A0A7J0BKA3_9BACT</name>
<dbReference type="InterPro" id="IPR005184">
    <property type="entry name" value="DUF306_Meta_HslJ"/>
</dbReference>
<protein>
    <recommendedName>
        <fullName evidence="2">DUF306 domain-containing protein</fullName>
    </recommendedName>
</protein>
<dbReference type="AlphaFoldDB" id="A0A7J0BKA3"/>
<gene>
    <name evidence="3" type="ORF">DSM101010T_24340</name>
</gene>
<dbReference type="InterPro" id="IPR038670">
    <property type="entry name" value="HslJ-like_sf"/>
</dbReference>
<feature type="transmembrane region" description="Helical" evidence="1">
    <location>
        <begin position="28"/>
        <end position="48"/>
    </location>
</feature>
<accession>A0A7J0BKA3</accession>
<evidence type="ECO:0000256" key="1">
    <source>
        <dbReference type="SAM" id="Phobius"/>
    </source>
</evidence>
<reference evidence="3 4" key="1">
    <citation type="submission" date="2020-05" db="EMBL/GenBank/DDBJ databases">
        <title>Draft genome sequence of Desulfovibrio sp. strain HN2T.</title>
        <authorList>
            <person name="Ueno A."/>
            <person name="Tamazawa S."/>
            <person name="Tamamura S."/>
            <person name="Murakami T."/>
            <person name="Kiyama T."/>
            <person name="Inomata H."/>
            <person name="Amano Y."/>
            <person name="Miyakawa K."/>
            <person name="Tamaki H."/>
            <person name="Naganuma T."/>
            <person name="Kaneko K."/>
        </authorList>
    </citation>
    <scope>NUCLEOTIDE SEQUENCE [LARGE SCALE GENOMIC DNA]</scope>
    <source>
        <strain evidence="3 4">HN2</strain>
    </source>
</reference>
<keyword evidence="1" id="KW-1133">Transmembrane helix</keyword>
<dbReference type="PANTHER" id="PTHR35535">
    <property type="entry name" value="HEAT SHOCK PROTEIN HSLJ"/>
    <property type="match status" value="1"/>
</dbReference>
<comment type="caution">
    <text evidence="3">The sequence shown here is derived from an EMBL/GenBank/DDBJ whole genome shotgun (WGS) entry which is preliminary data.</text>
</comment>
<feature type="domain" description="DUF306" evidence="2">
    <location>
        <begin position="82"/>
        <end position="168"/>
    </location>
</feature>
<evidence type="ECO:0000313" key="4">
    <source>
        <dbReference type="Proteomes" id="UP000503840"/>
    </source>
</evidence>
<keyword evidence="1" id="KW-0472">Membrane</keyword>
<proteinExistence type="predicted"/>
<dbReference type="PANTHER" id="PTHR35535:SF2">
    <property type="entry name" value="DUF306 DOMAIN-CONTAINING PROTEIN"/>
    <property type="match status" value="1"/>
</dbReference>
<keyword evidence="1" id="KW-0812">Transmembrane</keyword>
<evidence type="ECO:0000313" key="3">
    <source>
        <dbReference type="EMBL" id="GFM34069.1"/>
    </source>
</evidence>
<organism evidence="3 4">
    <name type="scientific">Desulfovibrio subterraneus</name>
    <dbReference type="NCBI Taxonomy" id="2718620"/>
    <lineage>
        <taxon>Bacteria</taxon>
        <taxon>Pseudomonadati</taxon>
        <taxon>Thermodesulfobacteriota</taxon>
        <taxon>Desulfovibrionia</taxon>
        <taxon>Desulfovibrionales</taxon>
        <taxon>Desulfovibrionaceae</taxon>
        <taxon>Desulfovibrio</taxon>
    </lineage>
</organism>
<evidence type="ECO:0000259" key="2">
    <source>
        <dbReference type="Pfam" id="PF03724"/>
    </source>
</evidence>
<dbReference type="Pfam" id="PF03724">
    <property type="entry name" value="META"/>
    <property type="match status" value="1"/>
</dbReference>
<dbReference type="Gene3D" id="2.40.128.270">
    <property type="match status" value="1"/>
</dbReference>
<sequence>MIAGCNVSGGEPNPECDYQEKNMKWNRVLTLLCVALSIFMLTACGSYFSKQKDGREAAPEEVVGKVWGWESTITPVETIVAADSERYTMLLTDESRAQMRFDCNRGGGVYVLEEGKITFGNMFSTRMACPPDTQDMVYMRDLHRAQSFYVENGKLYLMLPYDSGTMVFRELPAEAAK</sequence>
<dbReference type="EMBL" id="BLVO01000013">
    <property type="protein sequence ID" value="GFM34069.1"/>
    <property type="molecule type" value="Genomic_DNA"/>
</dbReference>
<dbReference type="InterPro" id="IPR053147">
    <property type="entry name" value="Hsp_HslJ-like"/>
</dbReference>